<feature type="chain" id="PRO_5002951501" evidence="9">
    <location>
        <begin position="17"/>
        <end position="229"/>
    </location>
</feature>
<feature type="domain" description="Copper acquisition factor BIM1-like" evidence="10">
    <location>
        <begin position="16"/>
        <end position="162"/>
    </location>
</feature>
<dbReference type="InterPro" id="IPR046936">
    <property type="entry name" value="BIM1-like"/>
</dbReference>
<evidence type="ECO:0000256" key="4">
    <source>
        <dbReference type="ARBA" id="ARBA00022729"/>
    </source>
</evidence>
<dbReference type="GO" id="GO:0098552">
    <property type="term" value="C:side of membrane"/>
    <property type="evidence" value="ECO:0007669"/>
    <property type="project" value="UniProtKB-KW"/>
</dbReference>
<evidence type="ECO:0000256" key="8">
    <source>
        <dbReference type="SAM" id="MobiDB-lite"/>
    </source>
</evidence>
<dbReference type="Proteomes" id="UP000002035">
    <property type="component" value="Unassembled WGS sequence"/>
</dbReference>
<keyword evidence="12" id="KW-1185">Reference proteome</keyword>
<feature type="signal peptide" evidence="9">
    <location>
        <begin position="1"/>
        <end position="16"/>
    </location>
</feature>
<keyword evidence="3" id="KW-0336">GPI-anchor</keyword>
<keyword evidence="2" id="KW-1003">Cell membrane</keyword>
<evidence type="ECO:0000259" key="10">
    <source>
        <dbReference type="Pfam" id="PF20238"/>
    </source>
</evidence>
<dbReference type="PANTHER" id="PTHR34992:SF1">
    <property type="entry name" value="COPPER ACQUISITION FACTOR BIM1-LIKE DOMAIN-CONTAINING PROTEIN"/>
    <property type="match status" value="1"/>
</dbReference>
<dbReference type="PANTHER" id="PTHR34992">
    <property type="entry name" value="HYPHAL ANASTAMOSIS-7 PROTEIN"/>
    <property type="match status" value="1"/>
</dbReference>
<feature type="region of interest" description="Disordered" evidence="8">
    <location>
        <begin position="175"/>
        <end position="208"/>
    </location>
</feature>
<evidence type="ECO:0000256" key="3">
    <source>
        <dbReference type="ARBA" id="ARBA00022622"/>
    </source>
</evidence>
<keyword evidence="7" id="KW-0449">Lipoprotein</keyword>
<name>C5FKJ0_ARTOC</name>
<accession>C5FKJ0</accession>
<evidence type="ECO:0000256" key="9">
    <source>
        <dbReference type="SAM" id="SignalP"/>
    </source>
</evidence>
<evidence type="ECO:0000313" key="12">
    <source>
        <dbReference type="Proteomes" id="UP000002035"/>
    </source>
</evidence>
<dbReference type="CDD" id="cd21176">
    <property type="entry name" value="LPMO_auxiliary-like"/>
    <property type="match status" value="1"/>
</dbReference>
<dbReference type="GeneID" id="9225052"/>
<keyword evidence="6" id="KW-0325">Glycoprotein</keyword>
<feature type="region of interest" description="Disordered" evidence="8">
    <location>
        <begin position="24"/>
        <end position="51"/>
    </location>
</feature>
<sequence>MKLLTVLPALLPLVAAHFNVEAPPTRGGTEDTQPSFPCGGPTQPSNTRTKIPLNDPKVAIAMEMGHDQAAVQVLLGLGSNPGSNFNITVIPTFRQVGLGSFCLPDVMLSEDVVGFKPTEGMDATIQVLSNGDPNGGLFHCIDITFTGSAHYSKPDSCKNGTGIEAIPFSGEAARRNANESTPNGQPQGGSGGGSGGGESPKPTGNSAPIQTAAAWGVLGAAIAGGVALL</sequence>
<gene>
    <name evidence="11" type="ORF">MCYG_03031</name>
</gene>
<dbReference type="STRING" id="554155.C5FKJ0"/>
<protein>
    <submittedName>
        <fullName evidence="11">Expression library immunization antigen 1</fullName>
    </submittedName>
</protein>
<reference evidence="12" key="1">
    <citation type="journal article" date="2012" name="MBio">
        <title>Comparative genome analysis of Trichophyton rubrum and related dermatophytes reveals candidate genes involved in infection.</title>
        <authorList>
            <person name="Martinez D.A."/>
            <person name="Oliver B.G."/>
            <person name="Graeser Y."/>
            <person name="Goldberg J.M."/>
            <person name="Li W."/>
            <person name="Martinez-Rossi N.M."/>
            <person name="Monod M."/>
            <person name="Shelest E."/>
            <person name="Barton R.C."/>
            <person name="Birch E."/>
            <person name="Brakhage A.A."/>
            <person name="Chen Z."/>
            <person name="Gurr S.J."/>
            <person name="Heiman D."/>
            <person name="Heitman J."/>
            <person name="Kosti I."/>
            <person name="Rossi A."/>
            <person name="Saif S."/>
            <person name="Samalova M."/>
            <person name="Saunders C.W."/>
            <person name="Shea T."/>
            <person name="Summerbell R.C."/>
            <person name="Xu J."/>
            <person name="Young S."/>
            <person name="Zeng Q."/>
            <person name="Birren B.W."/>
            <person name="Cuomo C.A."/>
            <person name="White T.C."/>
        </authorList>
    </citation>
    <scope>NUCLEOTIDE SEQUENCE [LARGE SCALE GENOMIC DNA]</scope>
    <source>
        <strain evidence="12">ATCC MYA-4605 / CBS 113480</strain>
    </source>
</reference>
<dbReference type="OMA" id="CLPHVEI"/>
<organism evidence="11 12">
    <name type="scientific">Arthroderma otae (strain ATCC MYA-4605 / CBS 113480)</name>
    <name type="common">Microsporum canis</name>
    <dbReference type="NCBI Taxonomy" id="554155"/>
    <lineage>
        <taxon>Eukaryota</taxon>
        <taxon>Fungi</taxon>
        <taxon>Dikarya</taxon>
        <taxon>Ascomycota</taxon>
        <taxon>Pezizomycotina</taxon>
        <taxon>Eurotiomycetes</taxon>
        <taxon>Eurotiomycetidae</taxon>
        <taxon>Onygenales</taxon>
        <taxon>Arthrodermataceae</taxon>
        <taxon>Microsporum</taxon>
    </lineage>
</organism>
<evidence type="ECO:0000256" key="1">
    <source>
        <dbReference type="ARBA" id="ARBA00004609"/>
    </source>
</evidence>
<comment type="subcellular location">
    <subcellularLocation>
        <location evidence="1">Cell membrane</location>
        <topology evidence="1">Lipid-anchor</topology>
        <topology evidence="1">GPI-anchor</topology>
    </subcellularLocation>
</comment>
<dbReference type="HOGENOM" id="CLU_070647_2_0_1"/>
<evidence type="ECO:0000256" key="2">
    <source>
        <dbReference type="ARBA" id="ARBA00022475"/>
    </source>
</evidence>
<evidence type="ECO:0000256" key="5">
    <source>
        <dbReference type="ARBA" id="ARBA00023136"/>
    </source>
</evidence>
<dbReference type="VEuPathDB" id="FungiDB:MCYG_03031"/>
<proteinExistence type="predicted"/>
<evidence type="ECO:0000256" key="6">
    <source>
        <dbReference type="ARBA" id="ARBA00023180"/>
    </source>
</evidence>
<dbReference type="AlphaFoldDB" id="C5FKJ0"/>
<evidence type="ECO:0000256" key="7">
    <source>
        <dbReference type="ARBA" id="ARBA00023288"/>
    </source>
</evidence>
<dbReference type="GO" id="GO:0005886">
    <property type="term" value="C:plasma membrane"/>
    <property type="evidence" value="ECO:0007669"/>
    <property type="project" value="UniProtKB-SubCell"/>
</dbReference>
<keyword evidence="5" id="KW-0472">Membrane</keyword>
<dbReference type="RefSeq" id="XP_002847525.1">
    <property type="nucleotide sequence ID" value="XM_002847479.1"/>
</dbReference>
<keyword evidence="4 9" id="KW-0732">Signal</keyword>
<dbReference type="EMBL" id="DS995703">
    <property type="protein sequence ID" value="EEQ30212.1"/>
    <property type="molecule type" value="Genomic_DNA"/>
</dbReference>
<evidence type="ECO:0000313" key="11">
    <source>
        <dbReference type="EMBL" id="EEQ30212.1"/>
    </source>
</evidence>
<dbReference type="Pfam" id="PF20238">
    <property type="entry name" value="BIM1-like_dom"/>
    <property type="match status" value="1"/>
</dbReference>
<dbReference type="InterPro" id="IPR046530">
    <property type="entry name" value="BIM1-like_dom"/>
</dbReference>
<dbReference type="eggNOG" id="ENOG502S92W">
    <property type="taxonomic scope" value="Eukaryota"/>
</dbReference>
<feature type="compositionally biased region" description="Gly residues" evidence="8">
    <location>
        <begin position="186"/>
        <end position="198"/>
    </location>
</feature>
<dbReference type="OrthoDB" id="2146436at2759"/>